<dbReference type="PANTHER" id="PTHR34473">
    <property type="entry name" value="UPF0699 TRANSMEMBRANE PROTEIN YDBS"/>
    <property type="match status" value="1"/>
</dbReference>
<protein>
    <submittedName>
        <fullName evidence="4">Putative membrane protein</fullName>
    </submittedName>
</protein>
<evidence type="ECO:0000256" key="1">
    <source>
        <dbReference type="SAM" id="MobiDB-lite"/>
    </source>
</evidence>
<feature type="domain" description="YdbS-like PH" evidence="3">
    <location>
        <begin position="147"/>
        <end position="224"/>
    </location>
</feature>
<dbReference type="RefSeq" id="WP_092503216.1">
    <property type="nucleotide sequence ID" value="NZ_LT629695.1"/>
</dbReference>
<proteinExistence type="predicted"/>
<keyword evidence="5" id="KW-1185">Reference proteome</keyword>
<feature type="compositionally biased region" description="Basic and acidic residues" evidence="1">
    <location>
        <begin position="622"/>
        <end position="631"/>
    </location>
</feature>
<feature type="compositionally biased region" description="Low complexity" evidence="1">
    <location>
        <begin position="37"/>
        <end position="48"/>
    </location>
</feature>
<sequence length="631" mass="67891">MTDPLAPPPPGDGQRERILPPPPGDGQRERILPPPAAATMVPPAEQPPVEAQERARSLVDGEWHRLHPATPLLRGGLAVIVAAFFLLNTLRDRVVALFLPEDFDYDGDAPDAIEAAEQLARSGTLIWVLLGLVAVLALCVLGFWLAWRVHTFRVTGDVVEVRQGILFRSHRRAPLARIQGVNLEKPWFARIFGACKLEIQSAGADANVDLAYLSNGLADALRYEILARAAGRTSSQQHQQQTGSRTQRVVDDFLRPDAELAGIAPTSLVRLKPGTVIVSSLLDLGLVIGVLVSVAAVVVMVVLDIPWLLFTLIPTVISVVSITVRTLSQKLRYSIAQTPDGIRLAYGLLSTTTEVLPPGRVFSITVSQPLLWRPMGWWKIAFTRATKTTDASSGQQRQYANMLLPVGSLADVDTVIGLVLPELRGTRLLRDGLVGRGVVEADADAVAEDGDAPAPAHDGFVTTPRSARILRPLSWRRNGVAIADDAVLLRKGRIWRSLGIVPLARTQSFAMHQGPLEGALGVAHLAVHVVGNAFSPTIGALAVDDAQRTFAHAREVVPAAIGADTTETWHVREPEPAMPGEPVRPGTVDGFAGPIDVEQQHVTNRTDAAAPTAPAPQQHPGAEARGDEHQR</sequence>
<feature type="compositionally biased region" description="Low complexity" evidence="1">
    <location>
        <begin position="608"/>
        <end position="621"/>
    </location>
</feature>
<evidence type="ECO:0000259" key="3">
    <source>
        <dbReference type="Pfam" id="PF03703"/>
    </source>
</evidence>
<feature type="compositionally biased region" description="Pro residues" evidence="1">
    <location>
        <begin position="1"/>
        <end position="11"/>
    </location>
</feature>
<name>A0A1G8C1D5_9MICO</name>
<feature type="transmembrane region" description="Helical" evidence="2">
    <location>
        <begin position="276"/>
        <end position="301"/>
    </location>
</feature>
<feature type="transmembrane region" description="Helical" evidence="2">
    <location>
        <begin position="125"/>
        <end position="147"/>
    </location>
</feature>
<feature type="domain" description="YdbS-like PH" evidence="3">
    <location>
        <begin position="475"/>
        <end position="550"/>
    </location>
</feature>
<feature type="region of interest" description="Disordered" evidence="1">
    <location>
        <begin position="574"/>
        <end position="631"/>
    </location>
</feature>
<dbReference type="EMBL" id="LT629695">
    <property type="protein sequence ID" value="SDH39143.1"/>
    <property type="molecule type" value="Genomic_DNA"/>
</dbReference>
<dbReference type="AlphaFoldDB" id="A0A1G8C1D5"/>
<evidence type="ECO:0000256" key="2">
    <source>
        <dbReference type="SAM" id="Phobius"/>
    </source>
</evidence>
<keyword evidence="2" id="KW-0812">Transmembrane</keyword>
<feature type="transmembrane region" description="Helical" evidence="2">
    <location>
        <begin position="307"/>
        <end position="327"/>
    </location>
</feature>
<dbReference type="OrthoDB" id="3190163at2"/>
<accession>A0A1G8C1D5</accession>
<keyword evidence="2" id="KW-1133">Transmembrane helix</keyword>
<organism evidence="4 5">
    <name type="scientific">Agrococcus jejuensis</name>
    <dbReference type="NCBI Taxonomy" id="399736"/>
    <lineage>
        <taxon>Bacteria</taxon>
        <taxon>Bacillati</taxon>
        <taxon>Actinomycetota</taxon>
        <taxon>Actinomycetes</taxon>
        <taxon>Micrococcales</taxon>
        <taxon>Microbacteriaceae</taxon>
        <taxon>Agrococcus</taxon>
    </lineage>
</organism>
<feature type="transmembrane region" description="Helical" evidence="2">
    <location>
        <begin position="72"/>
        <end position="90"/>
    </location>
</feature>
<dbReference type="Pfam" id="PF03703">
    <property type="entry name" value="bPH_2"/>
    <property type="match status" value="2"/>
</dbReference>
<dbReference type="InterPro" id="IPR005182">
    <property type="entry name" value="YdbS-like_PH"/>
</dbReference>
<dbReference type="STRING" id="399736.SAMN04489720_1127"/>
<reference evidence="5" key="1">
    <citation type="submission" date="2016-10" db="EMBL/GenBank/DDBJ databases">
        <authorList>
            <person name="Varghese N."/>
            <person name="Submissions S."/>
        </authorList>
    </citation>
    <scope>NUCLEOTIDE SEQUENCE [LARGE SCALE GENOMIC DNA]</scope>
    <source>
        <strain evidence="5">DSM 22002</strain>
    </source>
</reference>
<keyword evidence="2" id="KW-0472">Membrane</keyword>
<dbReference type="PANTHER" id="PTHR34473:SF2">
    <property type="entry name" value="UPF0699 TRANSMEMBRANE PROTEIN YDBT"/>
    <property type="match status" value="1"/>
</dbReference>
<feature type="region of interest" description="Disordered" evidence="1">
    <location>
        <begin position="1"/>
        <end position="48"/>
    </location>
</feature>
<evidence type="ECO:0000313" key="4">
    <source>
        <dbReference type="EMBL" id="SDH39143.1"/>
    </source>
</evidence>
<evidence type="ECO:0000313" key="5">
    <source>
        <dbReference type="Proteomes" id="UP000198822"/>
    </source>
</evidence>
<gene>
    <name evidence="4" type="ORF">SAMN04489720_1127</name>
</gene>
<dbReference type="Proteomes" id="UP000198822">
    <property type="component" value="Chromosome I"/>
</dbReference>